<dbReference type="InterPro" id="IPR027417">
    <property type="entry name" value="P-loop_NTPase"/>
</dbReference>
<gene>
    <name evidence="1" type="ORF">FGIG_11753</name>
</gene>
<dbReference type="STRING" id="46835.A0A504ZB79"/>
<evidence type="ECO:0000313" key="2">
    <source>
        <dbReference type="Proteomes" id="UP000316759"/>
    </source>
</evidence>
<evidence type="ECO:0000313" key="1">
    <source>
        <dbReference type="EMBL" id="TPP67927.1"/>
    </source>
</evidence>
<dbReference type="Pfam" id="PF17784">
    <property type="entry name" value="Sulfotransfer_4"/>
    <property type="match status" value="1"/>
</dbReference>
<dbReference type="AlphaFoldDB" id="A0A504ZB79"/>
<protein>
    <submittedName>
        <fullName evidence="1">Sulfotransferase family protein</fullName>
    </submittedName>
</protein>
<dbReference type="EMBL" id="SUNJ01000039">
    <property type="protein sequence ID" value="TPP67927.1"/>
    <property type="molecule type" value="Genomic_DNA"/>
</dbReference>
<dbReference type="GO" id="GO:0016740">
    <property type="term" value="F:transferase activity"/>
    <property type="evidence" value="ECO:0007669"/>
    <property type="project" value="UniProtKB-KW"/>
</dbReference>
<organism evidence="1 2">
    <name type="scientific">Fasciola gigantica</name>
    <name type="common">Giant liver fluke</name>
    <dbReference type="NCBI Taxonomy" id="46835"/>
    <lineage>
        <taxon>Eukaryota</taxon>
        <taxon>Metazoa</taxon>
        <taxon>Spiralia</taxon>
        <taxon>Lophotrochozoa</taxon>
        <taxon>Platyhelminthes</taxon>
        <taxon>Trematoda</taxon>
        <taxon>Digenea</taxon>
        <taxon>Plagiorchiida</taxon>
        <taxon>Echinostomata</taxon>
        <taxon>Echinostomatoidea</taxon>
        <taxon>Fasciolidae</taxon>
        <taxon>Fasciola</taxon>
    </lineage>
</organism>
<sequence length="252" mass="28978">MNKHDFNCFLCRAVTEESQYSKKWQPLKAIGLGISRTGTVSLKAALETIYEGPCYHSLEIRKNHRVHILAWECLLQQLQADSNMKIPSEQIYSLLEGYHSSTGTLVSAFYRQLVDIFPEAKFILSVRDSQSWIESLRATVLPKGGLKFPNEVHDEAFFGNMFLRINTTSFRCNLGANVDLDDDHALVSAFEHRIRTIENTIPADRLLVYRVEHGWKALCEFLEVPVPNAPFPWLNTREEFIAEWKAVFEEVQ</sequence>
<dbReference type="PANTHER" id="PTHR36978:SF4">
    <property type="entry name" value="P-LOOP CONTAINING NUCLEOSIDE TRIPHOSPHATE HYDROLASE PROTEIN"/>
    <property type="match status" value="1"/>
</dbReference>
<dbReference type="OrthoDB" id="272681at2759"/>
<dbReference type="InterPro" id="IPR040632">
    <property type="entry name" value="Sulfotransfer_4"/>
</dbReference>
<comment type="caution">
    <text evidence="1">The sequence shown here is derived from an EMBL/GenBank/DDBJ whole genome shotgun (WGS) entry which is preliminary data.</text>
</comment>
<keyword evidence="2" id="KW-1185">Reference proteome</keyword>
<keyword evidence="1" id="KW-0808">Transferase</keyword>
<dbReference type="PANTHER" id="PTHR36978">
    <property type="entry name" value="P-LOOP CONTAINING NUCLEOTIDE TRIPHOSPHATE HYDROLASE"/>
    <property type="match status" value="1"/>
</dbReference>
<dbReference type="Proteomes" id="UP000316759">
    <property type="component" value="Unassembled WGS sequence"/>
</dbReference>
<dbReference type="SUPFAM" id="SSF52540">
    <property type="entry name" value="P-loop containing nucleoside triphosphate hydrolases"/>
    <property type="match status" value="1"/>
</dbReference>
<name>A0A504ZB79_FASGI</name>
<proteinExistence type="predicted"/>
<accession>A0A504ZB79</accession>
<reference evidence="1 2" key="1">
    <citation type="submission" date="2019-04" db="EMBL/GenBank/DDBJ databases">
        <title>Annotation for the trematode Fasciola gigantica.</title>
        <authorList>
            <person name="Choi Y.-J."/>
        </authorList>
    </citation>
    <scope>NUCLEOTIDE SEQUENCE [LARGE SCALE GENOMIC DNA]</scope>
    <source>
        <strain evidence="1">Uganda_cow_1</strain>
    </source>
</reference>
<dbReference type="Gene3D" id="3.40.50.300">
    <property type="entry name" value="P-loop containing nucleotide triphosphate hydrolases"/>
    <property type="match status" value="1"/>
</dbReference>